<reference evidence="2" key="2">
    <citation type="submission" date="2015-01" db="EMBL/GenBank/DDBJ databases">
        <title>Evolutionary Origins and Diversification of the Mycorrhizal Mutualists.</title>
        <authorList>
            <consortium name="DOE Joint Genome Institute"/>
            <consortium name="Mycorrhizal Genomics Consortium"/>
            <person name="Kohler A."/>
            <person name="Kuo A."/>
            <person name="Nagy L.G."/>
            <person name="Floudas D."/>
            <person name="Copeland A."/>
            <person name="Barry K.W."/>
            <person name="Cichocki N."/>
            <person name="Veneault-Fourrey C."/>
            <person name="LaButti K."/>
            <person name="Lindquist E.A."/>
            <person name="Lipzen A."/>
            <person name="Lundell T."/>
            <person name="Morin E."/>
            <person name="Murat C."/>
            <person name="Riley R."/>
            <person name="Ohm R."/>
            <person name="Sun H."/>
            <person name="Tunlid A."/>
            <person name="Henrissat B."/>
            <person name="Grigoriev I.V."/>
            <person name="Hibbett D.S."/>
            <person name="Martin F."/>
        </authorList>
    </citation>
    <scope>NUCLEOTIDE SEQUENCE [LARGE SCALE GENOMIC DNA]</scope>
    <source>
        <strain evidence="2">Foug A</strain>
    </source>
</reference>
<keyword evidence="2" id="KW-1185">Reference proteome</keyword>
<proteinExistence type="predicted"/>
<organism evidence="1 2">
    <name type="scientific">Scleroderma citrinum Foug A</name>
    <dbReference type="NCBI Taxonomy" id="1036808"/>
    <lineage>
        <taxon>Eukaryota</taxon>
        <taxon>Fungi</taxon>
        <taxon>Dikarya</taxon>
        <taxon>Basidiomycota</taxon>
        <taxon>Agaricomycotina</taxon>
        <taxon>Agaricomycetes</taxon>
        <taxon>Agaricomycetidae</taxon>
        <taxon>Boletales</taxon>
        <taxon>Sclerodermatineae</taxon>
        <taxon>Sclerodermataceae</taxon>
        <taxon>Scleroderma</taxon>
    </lineage>
</organism>
<gene>
    <name evidence="1" type="ORF">SCLCIDRAFT_1224599</name>
</gene>
<accession>A0A0C2YNQ3</accession>
<dbReference type="AlphaFoldDB" id="A0A0C2YNQ3"/>
<sequence>MVAHGETYGSVAHLQAFNNNTIIRDASPAYKAWPKSTTGTILNMPSLAARRLYTGACQKHSMARGISIPSAATMQYGTRSPSTVFQLLHAETKLTRGLVAKCF</sequence>
<protein>
    <submittedName>
        <fullName evidence="1">Uncharacterized protein</fullName>
    </submittedName>
</protein>
<evidence type="ECO:0000313" key="1">
    <source>
        <dbReference type="EMBL" id="KIM51373.1"/>
    </source>
</evidence>
<dbReference type="Proteomes" id="UP000053989">
    <property type="component" value="Unassembled WGS sequence"/>
</dbReference>
<dbReference type="InParanoid" id="A0A0C2YNQ3"/>
<reference evidence="1 2" key="1">
    <citation type="submission" date="2014-04" db="EMBL/GenBank/DDBJ databases">
        <authorList>
            <consortium name="DOE Joint Genome Institute"/>
            <person name="Kuo A."/>
            <person name="Kohler A."/>
            <person name="Nagy L.G."/>
            <person name="Floudas D."/>
            <person name="Copeland A."/>
            <person name="Barry K.W."/>
            <person name="Cichocki N."/>
            <person name="Veneault-Fourrey C."/>
            <person name="LaButti K."/>
            <person name="Lindquist E.A."/>
            <person name="Lipzen A."/>
            <person name="Lundell T."/>
            <person name="Morin E."/>
            <person name="Murat C."/>
            <person name="Sun H."/>
            <person name="Tunlid A."/>
            <person name="Henrissat B."/>
            <person name="Grigoriev I.V."/>
            <person name="Hibbett D.S."/>
            <person name="Martin F."/>
            <person name="Nordberg H.P."/>
            <person name="Cantor M.N."/>
            <person name="Hua S.X."/>
        </authorList>
    </citation>
    <scope>NUCLEOTIDE SEQUENCE [LARGE SCALE GENOMIC DNA]</scope>
    <source>
        <strain evidence="1 2">Foug A</strain>
    </source>
</reference>
<name>A0A0C2YNQ3_9AGAM</name>
<dbReference type="EMBL" id="KN822263">
    <property type="protein sequence ID" value="KIM51373.1"/>
    <property type="molecule type" value="Genomic_DNA"/>
</dbReference>
<dbReference type="HOGENOM" id="CLU_2265317_0_0_1"/>
<evidence type="ECO:0000313" key="2">
    <source>
        <dbReference type="Proteomes" id="UP000053989"/>
    </source>
</evidence>